<accession>A0A6G0YWW5</accession>
<comment type="caution">
    <text evidence="2">The sequence shown here is derived from an EMBL/GenBank/DDBJ whole genome shotgun (WGS) entry which is preliminary data.</text>
</comment>
<dbReference type="EMBL" id="VUJU01002102">
    <property type="protein sequence ID" value="KAF0762576.1"/>
    <property type="molecule type" value="Genomic_DNA"/>
</dbReference>
<dbReference type="Proteomes" id="UP000478052">
    <property type="component" value="Unassembled WGS sequence"/>
</dbReference>
<proteinExistence type="predicted"/>
<evidence type="ECO:0000259" key="1">
    <source>
        <dbReference type="Pfam" id="PF21787"/>
    </source>
</evidence>
<name>A0A6G0YWW5_APHCR</name>
<evidence type="ECO:0000313" key="3">
    <source>
        <dbReference type="Proteomes" id="UP000478052"/>
    </source>
</evidence>
<dbReference type="InterPro" id="IPR048365">
    <property type="entry name" value="TNP-like_RNaseH_N"/>
</dbReference>
<feature type="domain" description="Transposable element P transposase-like RNase H" evidence="1">
    <location>
        <begin position="76"/>
        <end position="149"/>
    </location>
</feature>
<protein>
    <recommendedName>
        <fullName evidence="1">Transposable element P transposase-like RNase H domain-containing protein</fullName>
    </recommendedName>
</protein>
<sequence>MKEKSIYHVSLATKYSGRWNNEFTLMGPPYSTRICHTYLAFQSGGNIDEFARVEGLTNRTMAFKCTFITRRGPEHNGAANHALVFMLADISSRLKQTVAYYFTGDSVKEDTFKTIIIEIISKAEALGLKVNLVTSDMGACNKSMRKRFGIYCLSGNTRHTQNSTVHPYVPHLKFLDDVFDFSKTKFILTELSDQENELCDGFNDSTIIALQNTEQNCLYNIAASRCKNVGTLLTKNIKKSAACLKASKSIAMREAVQNKKKLSECAYDRTTEQNGDSKEVDGFAKQNSECLCAVGV</sequence>
<organism evidence="2 3">
    <name type="scientific">Aphis craccivora</name>
    <name type="common">Cowpea aphid</name>
    <dbReference type="NCBI Taxonomy" id="307492"/>
    <lineage>
        <taxon>Eukaryota</taxon>
        <taxon>Metazoa</taxon>
        <taxon>Ecdysozoa</taxon>
        <taxon>Arthropoda</taxon>
        <taxon>Hexapoda</taxon>
        <taxon>Insecta</taxon>
        <taxon>Pterygota</taxon>
        <taxon>Neoptera</taxon>
        <taxon>Paraneoptera</taxon>
        <taxon>Hemiptera</taxon>
        <taxon>Sternorrhyncha</taxon>
        <taxon>Aphidomorpha</taxon>
        <taxon>Aphidoidea</taxon>
        <taxon>Aphididae</taxon>
        <taxon>Aphidini</taxon>
        <taxon>Aphis</taxon>
        <taxon>Aphis</taxon>
    </lineage>
</organism>
<gene>
    <name evidence="2" type="ORF">FWK35_00021156</name>
</gene>
<evidence type="ECO:0000313" key="2">
    <source>
        <dbReference type="EMBL" id="KAF0762576.1"/>
    </source>
</evidence>
<dbReference type="AlphaFoldDB" id="A0A6G0YWW5"/>
<dbReference type="Pfam" id="PF21787">
    <property type="entry name" value="TNP-like_RNaseH_N"/>
    <property type="match status" value="1"/>
</dbReference>
<keyword evidence="3" id="KW-1185">Reference proteome</keyword>
<dbReference type="OrthoDB" id="6766431at2759"/>
<reference evidence="2 3" key="1">
    <citation type="submission" date="2019-08" db="EMBL/GenBank/DDBJ databases">
        <title>Whole genome of Aphis craccivora.</title>
        <authorList>
            <person name="Voronova N.V."/>
            <person name="Shulinski R.S."/>
            <person name="Bandarenka Y.V."/>
            <person name="Zhorov D.G."/>
            <person name="Warner D."/>
        </authorList>
    </citation>
    <scope>NUCLEOTIDE SEQUENCE [LARGE SCALE GENOMIC DNA]</scope>
    <source>
        <strain evidence="2">180601</strain>
        <tissue evidence="2">Whole Body</tissue>
    </source>
</reference>